<name>A0ACC2GX93_DALPE</name>
<protein>
    <submittedName>
        <fullName evidence="1">Uncharacterized protein</fullName>
    </submittedName>
</protein>
<dbReference type="Proteomes" id="UP001157502">
    <property type="component" value="Chromosome 8"/>
</dbReference>
<dbReference type="EMBL" id="CM055735">
    <property type="protein sequence ID" value="KAJ8008281.1"/>
    <property type="molecule type" value="Genomic_DNA"/>
</dbReference>
<sequence>MSEITLLSIAARLKTNQLRLFTDRGSVRRDRGRFEDREEETENITGNSEEFLIFSFFWSEAALAIKRSKQVLVLGALVRLVLLARSELGHQAACWHLYEWNRRASVLVLFPETTTTG</sequence>
<gene>
    <name evidence="1" type="ORF">DPEC_G00103200</name>
</gene>
<organism evidence="1 2">
    <name type="scientific">Dallia pectoralis</name>
    <name type="common">Alaska blackfish</name>
    <dbReference type="NCBI Taxonomy" id="75939"/>
    <lineage>
        <taxon>Eukaryota</taxon>
        <taxon>Metazoa</taxon>
        <taxon>Chordata</taxon>
        <taxon>Craniata</taxon>
        <taxon>Vertebrata</taxon>
        <taxon>Euteleostomi</taxon>
        <taxon>Actinopterygii</taxon>
        <taxon>Neopterygii</taxon>
        <taxon>Teleostei</taxon>
        <taxon>Protacanthopterygii</taxon>
        <taxon>Esociformes</taxon>
        <taxon>Umbridae</taxon>
        <taxon>Dallia</taxon>
    </lineage>
</organism>
<comment type="caution">
    <text evidence="1">The sequence shown here is derived from an EMBL/GenBank/DDBJ whole genome shotgun (WGS) entry which is preliminary data.</text>
</comment>
<proteinExistence type="predicted"/>
<evidence type="ECO:0000313" key="2">
    <source>
        <dbReference type="Proteomes" id="UP001157502"/>
    </source>
</evidence>
<evidence type="ECO:0000313" key="1">
    <source>
        <dbReference type="EMBL" id="KAJ8008281.1"/>
    </source>
</evidence>
<accession>A0ACC2GX93</accession>
<reference evidence="1" key="1">
    <citation type="submission" date="2021-05" db="EMBL/GenBank/DDBJ databases">
        <authorList>
            <person name="Pan Q."/>
            <person name="Jouanno E."/>
            <person name="Zahm M."/>
            <person name="Klopp C."/>
            <person name="Cabau C."/>
            <person name="Louis A."/>
            <person name="Berthelot C."/>
            <person name="Parey E."/>
            <person name="Roest Crollius H."/>
            <person name="Montfort J."/>
            <person name="Robinson-Rechavi M."/>
            <person name="Bouchez O."/>
            <person name="Lampietro C."/>
            <person name="Lopez Roques C."/>
            <person name="Donnadieu C."/>
            <person name="Postlethwait J."/>
            <person name="Bobe J."/>
            <person name="Dillon D."/>
            <person name="Chandos A."/>
            <person name="von Hippel F."/>
            <person name="Guiguen Y."/>
        </authorList>
    </citation>
    <scope>NUCLEOTIDE SEQUENCE</scope>
    <source>
        <strain evidence="1">YG-Jan2019</strain>
    </source>
</reference>
<keyword evidence="2" id="KW-1185">Reference proteome</keyword>